<dbReference type="STRING" id="526221.C9SKT9"/>
<protein>
    <submittedName>
        <fullName evidence="2">RNA polymerase II subunit 3</fullName>
    </submittedName>
</protein>
<dbReference type="Proteomes" id="UP000008698">
    <property type="component" value="Unassembled WGS sequence"/>
</dbReference>
<dbReference type="HOGENOM" id="CLU_2529164_0_0_1"/>
<accession>C9SKT9</accession>
<dbReference type="AlphaFoldDB" id="C9SKT9"/>
<dbReference type="GeneID" id="9531287"/>
<gene>
    <name evidence="2" type="ORF">VDBG_05416</name>
</gene>
<dbReference type="RefSeq" id="XP_003004303.1">
    <property type="nucleotide sequence ID" value="XM_003004257.1"/>
</dbReference>
<evidence type="ECO:0000313" key="2">
    <source>
        <dbReference type="EMBL" id="EEY19307.1"/>
    </source>
</evidence>
<sequence length="84" mass="8664">MQEKLALMLHTLTGEAEGGGMDGGDFDGPRSPDMNMDSQGWNDQGYTTPYNGGNQTAWGGGGSATTPYNNATPYGASGQSGGWN</sequence>
<name>C9SKT9_VERA1</name>
<evidence type="ECO:0000313" key="3">
    <source>
        <dbReference type="Proteomes" id="UP000008698"/>
    </source>
</evidence>
<dbReference type="KEGG" id="val:VDBG_05416"/>
<dbReference type="eggNOG" id="KOG1522">
    <property type="taxonomic scope" value="Eukaryota"/>
</dbReference>
<proteinExistence type="predicted"/>
<reference evidence="3" key="1">
    <citation type="journal article" date="2011" name="PLoS Pathog.">
        <title>Comparative genomics yields insights into niche adaptation of plant vascular wilt pathogens.</title>
        <authorList>
            <person name="Klosterman S.J."/>
            <person name="Subbarao K.V."/>
            <person name="Kang S."/>
            <person name="Veronese P."/>
            <person name="Gold S.E."/>
            <person name="Thomma B.P.H.J."/>
            <person name="Chen Z."/>
            <person name="Henrissat B."/>
            <person name="Lee Y.-H."/>
            <person name="Park J."/>
            <person name="Garcia-Pedrajas M.D."/>
            <person name="Barbara D.J."/>
            <person name="Anchieta A."/>
            <person name="de Jonge R."/>
            <person name="Santhanam P."/>
            <person name="Maruthachalam K."/>
            <person name="Atallah Z."/>
            <person name="Amyotte S.G."/>
            <person name="Paz Z."/>
            <person name="Inderbitzin P."/>
            <person name="Hayes R.J."/>
            <person name="Heiman D.I."/>
            <person name="Young S."/>
            <person name="Zeng Q."/>
            <person name="Engels R."/>
            <person name="Galagan J."/>
            <person name="Cuomo C.A."/>
            <person name="Dobinson K.F."/>
            <person name="Ma L.-J."/>
        </authorList>
    </citation>
    <scope>NUCLEOTIDE SEQUENCE [LARGE SCALE GENOMIC DNA]</scope>
    <source>
        <strain evidence="3">VaMs.102 / ATCC MYA-4576 / FGSC 10136</strain>
    </source>
</reference>
<evidence type="ECO:0000256" key="1">
    <source>
        <dbReference type="SAM" id="MobiDB-lite"/>
    </source>
</evidence>
<keyword evidence="3" id="KW-1185">Reference proteome</keyword>
<organism evidence="3">
    <name type="scientific">Verticillium alfalfae (strain VaMs.102 / ATCC MYA-4576 / FGSC 10136)</name>
    <name type="common">Verticillium wilt of alfalfa</name>
    <name type="synonym">Verticillium albo-atrum</name>
    <dbReference type="NCBI Taxonomy" id="526221"/>
    <lineage>
        <taxon>Eukaryota</taxon>
        <taxon>Fungi</taxon>
        <taxon>Dikarya</taxon>
        <taxon>Ascomycota</taxon>
        <taxon>Pezizomycotina</taxon>
        <taxon>Sordariomycetes</taxon>
        <taxon>Hypocreomycetidae</taxon>
        <taxon>Glomerellales</taxon>
        <taxon>Plectosphaerellaceae</taxon>
        <taxon>Verticillium</taxon>
    </lineage>
</organism>
<feature type="region of interest" description="Disordered" evidence="1">
    <location>
        <begin position="13"/>
        <end position="64"/>
    </location>
</feature>
<feature type="compositionally biased region" description="Polar residues" evidence="1">
    <location>
        <begin position="36"/>
        <end position="51"/>
    </location>
</feature>
<dbReference type="EMBL" id="DS985219">
    <property type="protein sequence ID" value="EEY19307.1"/>
    <property type="molecule type" value="Genomic_DNA"/>
</dbReference>